<dbReference type="GO" id="GO:0042773">
    <property type="term" value="P:ATP synthesis coupled electron transport"/>
    <property type="evidence" value="ECO:0007669"/>
    <property type="project" value="InterPro"/>
</dbReference>
<organism evidence="8 9">
    <name type="scientific">bacterium (Candidatus Blackallbacteria) CG17_big_fil_post_rev_8_21_14_2_50_48_46</name>
    <dbReference type="NCBI Taxonomy" id="2014261"/>
    <lineage>
        <taxon>Bacteria</taxon>
        <taxon>Candidatus Blackallbacteria</taxon>
    </lineage>
</organism>
<feature type="transmembrane region" description="Helical" evidence="6">
    <location>
        <begin position="552"/>
        <end position="576"/>
    </location>
</feature>
<dbReference type="PANTHER" id="PTHR42829:SF2">
    <property type="entry name" value="NADH-UBIQUINONE OXIDOREDUCTASE CHAIN 5"/>
    <property type="match status" value="1"/>
</dbReference>
<keyword evidence="3 6" id="KW-1133">Transmembrane helix</keyword>
<gene>
    <name evidence="8" type="ORF">COW36_17730</name>
</gene>
<evidence type="ECO:0000313" key="9">
    <source>
        <dbReference type="Proteomes" id="UP000231019"/>
    </source>
</evidence>
<name>A0A2M7G0L3_9BACT</name>
<feature type="transmembrane region" description="Helical" evidence="6">
    <location>
        <begin position="175"/>
        <end position="193"/>
    </location>
</feature>
<evidence type="ECO:0000256" key="3">
    <source>
        <dbReference type="ARBA" id="ARBA00022989"/>
    </source>
</evidence>
<dbReference type="AlphaFoldDB" id="A0A2M7G0L3"/>
<feature type="transmembrane region" description="Helical" evidence="6">
    <location>
        <begin position="487"/>
        <end position="505"/>
    </location>
</feature>
<keyword evidence="4 6" id="KW-0472">Membrane</keyword>
<reference evidence="8 9" key="1">
    <citation type="submission" date="2017-09" db="EMBL/GenBank/DDBJ databases">
        <title>Depth-based differentiation of microbial function through sediment-hosted aquifers and enrichment of novel symbionts in the deep terrestrial subsurface.</title>
        <authorList>
            <person name="Probst A.J."/>
            <person name="Ladd B."/>
            <person name="Jarett J.K."/>
            <person name="Geller-Mcgrath D.E."/>
            <person name="Sieber C.M."/>
            <person name="Emerson J.B."/>
            <person name="Anantharaman K."/>
            <person name="Thomas B.C."/>
            <person name="Malmstrom R."/>
            <person name="Stieglmeier M."/>
            <person name="Klingl A."/>
            <person name="Woyke T."/>
            <person name="Ryan C.M."/>
            <person name="Banfield J.F."/>
        </authorList>
    </citation>
    <scope>NUCLEOTIDE SEQUENCE [LARGE SCALE GENOMIC DNA]</scope>
    <source>
        <strain evidence="8">CG17_big_fil_post_rev_8_21_14_2_50_48_46</strain>
    </source>
</reference>
<feature type="transmembrane region" description="Helical" evidence="6">
    <location>
        <begin position="588"/>
        <end position="610"/>
    </location>
</feature>
<feature type="transmembrane region" description="Helical" evidence="6">
    <location>
        <begin position="82"/>
        <end position="107"/>
    </location>
</feature>
<evidence type="ECO:0000256" key="5">
    <source>
        <dbReference type="RuleBase" id="RU000320"/>
    </source>
</evidence>
<keyword evidence="2 5" id="KW-0812">Transmembrane</keyword>
<feature type="transmembrane region" description="Helical" evidence="6">
    <location>
        <begin position="119"/>
        <end position="138"/>
    </location>
</feature>
<feature type="transmembrane region" description="Helical" evidence="6">
    <location>
        <begin position="453"/>
        <end position="475"/>
    </location>
</feature>
<dbReference type="PANTHER" id="PTHR42829">
    <property type="entry name" value="NADH-UBIQUINONE OXIDOREDUCTASE CHAIN 5"/>
    <property type="match status" value="1"/>
</dbReference>
<dbReference type="InterPro" id="IPR003945">
    <property type="entry name" value="NU5C-like"/>
</dbReference>
<feature type="domain" description="NADH:quinone oxidoreductase/Mrp antiporter transmembrane" evidence="7">
    <location>
        <begin position="142"/>
        <end position="360"/>
    </location>
</feature>
<dbReference type="InterPro" id="IPR001750">
    <property type="entry name" value="ND/Mrp_TM"/>
</dbReference>
<dbReference type="Proteomes" id="UP000231019">
    <property type="component" value="Unassembled WGS sequence"/>
</dbReference>
<evidence type="ECO:0000313" key="8">
    <source>
        <dbReference type="EMBL" id="PIW15258.1"/>
    </source>
</evidence>
<proteinExistence type="predicted"/>
<comment type="caution">
    <text evidence="8">The sequence shown here is derived from an EMBL/GenBank/DDBJ whole genome shotgun (WGS) entry which is preliminary data.</text>
</comment>
<dbReference type="GO" id="GO:0015990">
    <property type="term" value="P:electron transport coupled proton transport"/>
    <property type="evidence" value="ECO:0007669"/>
    <property type="project" value="TreeGrafter"/>
</dbReference>
<dbReference type="Pfam" id="PF00361">
    <property type="entry name" value="Proton_antipo_M"/>
    <property type="match status" value="1"/>
</dbReference>
<feature type="transmembrane region" description="Helical" evidence="6">
    <location>
        <begin position="144"/>
        <end position="163"/>
    </location>
</feature>
<evidence type="ECO:0000256" key="6">
    <source>
        <dbReference type="SAM" id="Phobius"/>
    </source>
</evidence>
<dbReference type="EMBL" id="PFFQ01000053">
    <property type="protein sequence ID" value="PIW15258.1"/>
    <property type="molecule type" value="Genomic_DNA"/>
</dbReference>
<dbReference type="GO" id="GO:0003954">
    <property type="term" value="F:NADH dehydrogenase activity"/>
    <property type="evidence" value="ECO:0007669"/>
    <property type="project" value="TreeGrafter"/>
</dbReference>
<feature type="transmembrane region" description="Helical" evidence="6">
    <location>
        <begin position="274"/>
        <end position="293"/>
    </location>
</feature>
<feature type="transmembrane region" description="Helical" evidence="6">
    <location>
        <begin position="631"/>
        <end position="650"/>
    </location>
</feature>
<dbReference type="GO" id="GO:0012505">
    <property type="term" value="C:endomembrane system"/>
    <property type="evidence" value="ECO:0007669"/>
    <property type="project" value="UniProtKB-SubCell"/>
</dbReference>
<accession>A0A2M7G0L3</accession>
<evidence type="ECO:0000259" key="7">
    <source>
        <dbReference type="Pfam" id="PF00361"/>
    </source>
</evidence>
<feature type="transmembrane region" description="Helical" evidence="6">
    <location>
        <begin position="422"/>
        <end position="447"/>
    </location>
</feature>
<feature type="transmembrane region" description="Helical" evidence="6">
    <location>
        <begin position="248"/>
        <end position="268"/>
    </location>
</feature>
<dbReference type="PRINTS" id="PR01434">
    <property type="entry name" value="NADHDHGNASE5"/>
</dbReference>
<evidence type="ECO:0000256" key="4">
    <source>
        <dbReference type="ARBA" id="ARBA00023136"/>
    </source>
</evidence>
<sequence>MPVSYAPLFGVPLIVLPLLMFLYAILVRVVKVRNYSRSLSFLAILTQILLFACALGTSAFVARHGNYDFLLFSWMQDAKPVYHLQIHLELSTCVFLLLASFLSGVIGRFSISYLAYEEGYYKFFINFYLMQLALYTLILSANFYFVLIAWELLGLASIFLISFYQGSQKTVDNALFVLGIYKFCDLFLILALLLFQHEQHGFILSKTSHQASVFFLCVLCLASMGKSALFPFSKWVPRAMEGPTTSSAIFYGALSIHAGVILLVKFRVFFEAHVWIHFLLFWMGLLSAVYASLKSRIQTDVKSTLAYATVVQVGLIYMEFALGWYELVLLHTVSNALLKTYQFIRTPSNIHHFHHLEKMNYHLFDPHGLHFEMFLPRSTRIWSYKLVYHNFGLTLAWQTLLKPLKQFQTFLNHKLEALTERLVQVPIFRSQALVLLIGGSGVLGLIWLERHAFIQQLYLSGGLLLGALFFSFLSLKHTTIEHYLIKIKSSYFCVSASAILFFGNLEHYNALYYFGLNLISLFILDFFIKYLSRRLDLDSLQAYLGIGNRYKYISMIAISILLMLTFTPGFASFIVFDAVLEEISEKSKFIMIFFLAVNILNMYSFFKFMFKLLFGETQQHLSEYPDFTPFERLKLALLILPMIAAGLLPFL</sequence>
<dbReference type="GO" id="GO:0016020">
    <property type="term" value="C:membrane"/>
    <property type="evidence" value="ECO:0007669"/>
    <property type="project" value="UniProtKB-SubCell"/>
</dbReference>
<feature type="transmembrane region" description="Helical" evidence="6">
    <location>
        <begin position="39"/>
        <end position="62"/>
    </location>
</feature>
<protein>
    <recommendedName>
        <fullName evidence="7">NADH:quinone oxidoreductase/Mrp antiporter transmembrane domain-containing protein</fullName>
    </recommendedName>
</protein>
<feature type="transmembrane region" description="Helical" evidence="6">
    <location>
        <begin position="511"/>
        <end position="531"/>
    </location>
</feature>
<comment type="subcellular location">
    <subcellularLocation>
        <location evidence="1">Endomembrane system</location>
        <topology evidence="1">Multi-pass membrane protein</topology>
    </subcellularLocation>
    <subcellularLocation>
        <location evidence="5">Membrane</location>
        <topology evidence="5">Multi-pass membrane protein</topology>
    </subcellularLocation>
</comment>
<evidence type="ECO:0000256" key="1">
    <source>
        <dbReference type="ARBA" id="ARBA00004127"/>
    </source>
</evidence>
<dbReference type="GO" id="GO:0008137">
    <property type="term" value="F:NADH dehydrogenase (ubiquinone) activity"/>
    <property type="evidence" value="ECO:0007669"/>
    <property type="project" value="InterPro"/>
</dbReference>
<evidence type="ECO:0000256" key="2">
    <source>
        <dbReference type="ARBA" id="ARBA00022692"/>
    </source>
</evidence>
<feature type="transmembrane region" description="Helical" evidence="6">
    <location>
        <begin position="6"/>
        <end position="27"/>
    </location>
</feature>
<feature type="transmembrane region" description="Helical" evidence="6">
    <location>
        <begin position="213"/>
        <end position="236"/>
    </location>
</feature>